<protein>
    <submittedName>
        <fullName evidence="1">Uncharacterized protein</fullName>
    </submittedName>
</protein>
<comment type="caution">
    <text evidence="1">The sequence shown here is derived from an EMBL/GenBank/DDBJ whole genome shotgun (WGS) entry which is preliminary data.</text>
</comment>
<dbReference type="EMBL" id="QGKY02001015">
    <property type="protein sequence ID" value="KAF2570307.1"/>
    <property type="molecule type" value="Genomic_DNA"/>
</dbReference>
<reference evidence="1" key="1">
    <citation type="submission" date="2019-12" db="EMBL/GenBank/DDBJ databases">
        <title>Genome sequencing and annotation of Brassica cretica.</title>
        <authorList>
            <person name="Studholme D.J."/>
            <person name="Sarris P.F."/>
        </authorList>
    </citation>
    <scope>NUCLEOTIDE SEQUENCE</scope>
    <source>
        <strain evidence="1">PFS-102/07</strain>
        <tissue evidence="1">Leaf</tissue>
    </source>
</reference>
<proteinExistence type="predicted"/>
<name>A0A8S9INK1_BRACR</name>
<gene>
    <name evidence="1" type="ORF">F2Q70_00005906</name>
</gene>
<organism evidence="1">
    <name type="scientific">Brassica cretica</name>
    <name type="common">Mustard</name>
    <dbReference type="NCBI Taxonomy" id="69181"/>
    <lineage>
        <taxon>Eukaryota</taxon>
        <taxon>Viridiplantae</taxon>
        <taxon>Streptophyta</taxon>
        <taxon>Embryophyta</taxon>
        <taxon>Tracheophyta</taxon>
        <taxon>Spermatophyta</taxon>
        <taxon>Magnoliopsida</taxon>
        <taxon>eudicotyledons</taxon>
        <taxon>Gunneridae</taxon>
        <taxon>Pentapetalae</taxon>
        <taxon>rosids</taxon>
        <taxon>malvids</taxon>
        <taxon>Brassicales</taxon>
        <taxon>Brassicaceae</taxon>
        <taxon>Brassiceae</taxon>
        <taxon>Brassica</taxon>
    </lineage>
</organism>
<accession>A0A8S9INK1</accession>
<sequence>MMLNDNIKQGQVQWLRLTSQQNGDINFGLGNAETSELCERVDVSVIDSKGQDKERHGGTELYIEVKRVDVLGLKRSLASQKTNSSDGVKIIGSAFVSFSLEDKTVLLPGRKLRLCGEKITKKQYTYKNTPLLPSVFTYGTFLSPRPPELEKHKGEQLREVQGWLERALQAGGQETQRRVYKKRLTPRWVLAQVIGKLDKLSLAEACKGTYAWLSYTDAVVGDVWDIKFHIEKCRFPQLFQDETGVNNKKKTETLKVVQVTGNSLLSSKKLTCGSEEHIELEPEESSVLDKPTPTKYSTLMWLLQKVFESDVKANLVIKRNTRDGEQELQEKMSSMITIVKLIYSQSTDMMECFLYEVFFFTL</sequence>
<evidence type="ECO:0000313" key="1">
    <source>
        <dbReference type="EMBL" id="KAF2570307.1"/>
    </source>
</evidence>
<dbReference type="AlphaFoldDB" id="A0A8S9INK1"/>